<dbReference type="PROSITE" id="PS51297">
    <property type="entry name" value="K_BOX"/>
    <property type="match status" value="1"/>
</dbReference>
<dbReference type="SMART" id="SM00432">
    <property type="entry name" value="MADS"/>
    <property type="match status" value="1"/>
</dbReference>
<dbReference type="GO" id="GO:0005634">
    <property type="term" value="C:nucleus"/>
    <property type="evidence" value="ECO:0007669"/>
    <property type="project" value="UniProtKB-SubCell"/>
</dbReference>
<dbReference type="PANTHER" id="PTHR20961:SF124">
    <property type="entry name" value="GLYCOSYLTRANSFERASE"/>
    <property type="match status" value="1"/>
</dbReference>
<dbReference type="Pfam" id="PF04577">
    <property type="entry name" value="Glyco_transf_61"/>
    <property type="match status" value="1"/>
</dbReference>
<keyword evidence="15" id="KW-1185">Reference proteome</keyword>
<dbReference type="GO" id="GO:0045944">
    <property type="term" value="P:positive regulation of transcription by RNA polymerase II"/>
    <property type="evidence" value="ECO:0007669"/>
    <property type="project" value="InterPro"/>
</dbReference>
<sequence length="1195" mass="134520">MESSQDVENLSRAIEKLPNEKRNRAASGDAFIEDDDDQLLLSRLISQLRFWIRVEFPGNSANECGFQNVARFVRITRVLLRATANVVGILKLRRPIGAIHHQFSTASSSSSSFSVKPNGGIGEGANLISGRQLRPILLLDSSAINGGEKREILKPVKAAAAEGGDTAVAEGGDQRRREKRSVSSLLGVESFDSIENPNVVPGSRLESALDETGIEPSVELVLALFDRLSSSPMLLHSVFKWAEMKPGFTLSPSLFNYVINSLCKAPKFEIAWSLVFDRIMVQYKRLIKKGEKLRLPVKEGGSGANVVAVSGGGYSKTTKQKILFIIFLSLLSCCYIFSFSSFSLLDAFSRESKGFGPYELFIAPLCLGTSNGTICCDRTGFRSDVCIMKGDVRTNSASSSVFLFTSLNNKTKITKKIKPYTRKWETSVMQTVQQLNLVYRDEKNNSKVSVDEHNNNICDVFYNVPAVFFSTGGYTGNVYHEFNDGIIPLFITSHHFNKKVVFVIAEYHSWWVMKYGDIVSKLSDYPPVDFNSDKRTHCFKEAIVGLKIHDDLTVDSSLMFGNKTILDFRNVLDQAYWPRIRGLIQEEELEAANKTAKRVQEDSFKKPKMVILSRNGSREILNESLLVELAEEIGFIVYVLRPDKTTELAKIYKCLNSSDVMIGVHGAAMTHFLFLKPKTVFIQIIPIGTEWAAETYYGKPAKKMRLKYIGYKIKPKESSLYDEYGKDDPIIRDPKSFTQKGWDYTKKIYLERQNVKLDLKRFRKPLSRAYDFSMKRIGPPWIGNGSGCCGEKDLLALFFFGLGICQVIPWSSPVVFFGSGHCSSALVLCFVSNVLENLSCGETDSMPFAIGSLLIFPGWFFCLIKICFVWSSWVAILPSYAQREELFMGFDSVPLHKTNKAFVRRSLSFKFRPFPLRFLCFLVNSIFGEPRLIDFVVQRDMGRGRIEIKKIENVNSRQVTFSKRRNGLMKKAKELSILCDAEVALIIFSSTGKIYDFSSGCMEQILSRYGYTTASTEHKQREKQLLICASHENEAVLRNDDSMKGELERLQLAIERLKGKALDGMSFPDLISLENQLNESLHSVKDQKTQILLNQIERSRIQEKRALEENQILRKQVEMLGRGSGPKVLNERPQVSSPEADPESSSSDEDENDNEEHHSETSLQLGLSSTGYCTKRKKPKIELVCDNSGSQVASD</sequence>
<evidence type="ECO:0000313" key="15">
    <source>
        <dbReference type="Proteomes" id="UP000682877"/>
    </source>
</evidence>
<feature type="region of interest" description="Disordered" evidence="10">
    <location>
        <begin position="1123"/>
        <end position="1171"/>
    </location>
</feature>
<dbReference type="CDD" id="cd00265">
    <property type="entry name" value="MADS_MEF2_like"/>
    <property type="match status" value="1"/>
</dbReference>
<evidence type="ECO:0000256" key="10">
    <source>
        <dbReference type="SAM" id="MobiDB-lite"/>
    </source>
</evidence>
<evidence type="ECO:0000259" key="13">
    <source>
        <dbReference type="PROSITE" id="PS51297"/>
    </source>
</evidence>
<proteinExistence type="predicted"/>
<evidence type="ECO:0000256" key="2">
    <source>
        <dbReference type="ARBA" id="ARBA00004323"/>
    </source>
</evidence>
<keyword evidence="4" id="KW-0808">Transferase</keyword>
<keyword evidence="3" id="KW-0328">Glycosyltransferase</keyword>
<evidence type="ECO:0000313" key="14">
    <source>
        <dbReference type="EMBL" id="CAE6076542.1"/>
    </source>
</evidence>
<dbReference type="Proteomes" id="UP000682877">
    <property type="component" value="Chromosome 5"/>
</dbReference>
<feature type="transmembrane region" description="Helical" evidence="11">
    <location>
        <begin position="322"/>
        <end position="345"/>
    </location>
</feature>
<feature type="domain" description="MADS-box" evidence="12">
    <location>
        <begin position="941"/>
        <end position="1001"/>
    </location>
</feature>
<organism evidence="14 15">
    <name type="scientific">Arabidopsis arenosa</name>
    <name type="common">Sand rock-cress</name>
    <name type="synonym">Cardaminopsis arenosa</name>
    <dbReference type="NCBI Taxonomy" id="38785"/>
    <lineage>
        <taxon>Eukaryota</taxon>
        <taxon>Viridiplantae</taxon>
        <taxon>Streptophyta</taxon>
        <taxon>Embryophyta</taxon>
        <taxon>Tracheophyta</taxon>
        <taxon>Spermatophyta</taxon>
        <taxon>Magnoliopsida</taxon>
        <taxon>eudicotyledons</taxon>
        <taxon>Gunneridae</taxon>
        <taxon>Pentapetalae</taxon>
        <taxon>rosids</taxon>
        <taxon>malvids</taxon>
        <taxon>Brassicales</taxon>
        <taxon>Brassicaceae</taxon>
        <taxon>Camelineae</taxon>
        <taxon>Arabidopsis</taxon>
    </lineage>
</organism>
<dbReference type="SUPFAM" id="SSF55455">
    <property type="entry name" value="SRF-like"/>
    <property type="match status" value="1"/>
</dbReference>
<dbReference type="GO" id="GO:0016763">
    <property type="term" value="F:pentosyltransferase activity"/>
    <property type="evidence" value="ECO:0007669"/>
    <property type="project" value="UniProtKB-ARBA"/>
</dbReference>
<keyword evidence="5" id="KW-0805">Transcription regulation</keyword>
<dbReference type="AlphaFoldDB" id="A0A8S2ACS8"/>
<dbReference type="InterPro" id="IPR033896">
    <property type="entry name" value="MEF2-like_N"/>
</dbReference>
<keyword evidence="11" id="KW-0472">Membrane</keyword>
<dbReference type="InterPro" id="IPR036879">
    <property type="entry name" value="TF_MADSbox_sf"/>
</dbReference>
<keyword evidence="9" id="KW-0539">Nucleus</keyword>
<dbReference type="GO" id="GO:0046983">
    <property type="term" value="F:protein dimerization activity"/>
    <property type="evidence" value="ECO:0007669"/>
    <property type="project" value="InterPro"/>
</dbReference>
<dbReference type="GO" id="GO:0000977">
    <property type="term" value="F:RNA polymerase II transcription regulatory region sequence-specific DNA binding"/>
    <property type="evidence" value="ECO:0007669"/>
    <property type="project" value="InterPro"/>
</dbReference>
<feature type="domain" description="K-box" evidence="13">
    <location>
        <begin position="1033"/>
        <end position="1123"/>
    </location>
</feature>
<dbReference type="Gene3D" id="3.40.1810.10">
    <property type="entry name" value="Transcription factor, MADS-box"/>
    <property type="match status" value="1"/>
</dbReference>
<evidence type="ECO:0000256" key="9">
    <source>
        <dbReference type="ARBA" id="ARBA00023242"/>
    </source>
</evidence>
<evidence type="ECO:0000256" key="4">
    <source>
        <dbReference type="ARBA" id="ARBA00022679"/>
    </source>
</evidence>
<evidence type="ECO:0000256" key="1">
    <source>
        <dbReference type="ARBA" id="ARBA00004123"/>
    </source>
</evidence>
<dbReference type="InterPro" id="IPR049625">
    <property type="entry name" value="Glyco_transf_61_cat"/>
</dbReference>
<evidence type="ECO:0000256" key="8">
    <source>
        <dbReference type="ARBA" id="ARBA00023180"/>
    </source>
</evidence>
<dbReference type="InterPro" id="IPR007657">
    <property type="entry name" value="Glycosyltransferase_61"/>
</dbReference>
<dbReference type="Pfam" id="PF01486">
    <property type="entry name" value="K-box"/>
    <property type="match status" value="1"/>
</dbReference>
<feature type="compositionally biased region" description="Polar residues" evidence="10">
    <location>
        <begin position="1161"/>
        <end position="1171"/>
    </location>
</feature>
<dbReference type="PROSITE" id="PS00350">
    <property type="entry name" value="MADS_BOX_1"/>
    <property type="match status" value="1"/>
</dbReference>
<keyword evidence="11" id="KW-0812">Transmembrane</keyword>
<evidence type="ECO:0000256" key="6">
    <source>
        <dbReference type="ARBA" id="ARBA00023125"/>
    </source>
</evidence>
<dbReference type="InterPro" id="IPR002100">
    <property type="entry name" value="TF_MADSbox"/>
</dbReference>
<dbReference type="PANTHER" id="PTHR20961">
    <property type="entry name" value="GLYCOSYLTRANSFERASE"/>
    <property type="match status" value="1"/>
</dbReference>
<dbReference type="EMBL" id="LR999455">
    <property type="protein sequence ID" value="CAE6076542.1"/>
    <property type="molecule type" value="Genomic_DNA"/>
</dbReference>
<name>A0A8S2ACS8_ARAAE</name>
<dbReference type="GO" id="GO:0003700">
    <property type="term" value="F:DNA-binding transcription factor activity"/>
    <property type="evidence" value="ECO:0007669"/>
    <property type="project" value="InterPro"/>
</dbReference>
<gene>
    <name evidence="14" type="ORF">AARE701A_LOCUS13639</name>
</gene>
<dbReference type="PRINTS" id="PR00404">
    <property type="entry name" value="MADSDOMAIN"/>
</dbReference>
<comment type="subcellular location">
    <subcellularLocation>
        <location evidence="2">Golgi apparatus membrane</location>
        <topology evidence="2">Single-pass type II membrane protein</topology>
    </subcellularLocation>
    <subcellularLocation>
        <location evidence="1">Nucleus</location>
    </subcellularLocation>
</comment>
<evidence type="ECO:0000256" key="3">
    <source>
        <dbReference type="ARBA" id="ARBA00022676"/>
    </source>
</evidence>
<dbReference type="InterPro" id="IPR002487">
    <property type="entry name" value="TF_Kbox"/>
</dbReference>
<keyword evidence="11" id="KW-1133">Transmembrane helix</keyword>
<evidence type="ECO:0000259" key="12">
    <source>
        <dbReference type="PROSITE" id="PS50066"/>
    </source>
</evidence>
<keyword evidence="6" id="KW-0238">DNA-binding</keyword>
<evidence type="ECO:0000256" key="11">
    <source>
        <dbReference type="SAM" id="Phobius"/>
    </source>
</evidence>
<keyword evidence="8" id="KW-0325">Glycoprotein</keyword>
<evidence type="ECO:0008006" key="16">
    <source>
        <dbReference type="Google" id="ProtNLM"/>
    </source>
</evidence>
<evidence type="ECO:0000256" key="7">
    <source>
        <dbReference type="ARBA" id="ARBA00023163"/>
    </source>
</evidence>
<protein>
    <recommendedName>
        <fullName evidence="16">MADS-box domain-containing protein</fullName>
    </recommendedName>
</protein>
<dbReference type="Pfam" id="PF00319">
    <property type="entry name" value="SRF-TF"/>
    <property type="match status" value="1"/>
</dbReference>
<keyword evidence="7" id="KW-0804">Transcription</keyword>
<reference evidence="14" key="1">
    <citation type="submission" date="2021-01" db="EMBL/GenBank/DDBJ databases">
        <authorList>
            <person name="Bezrukov I."/>
        </authorList>
    </citation>
    <scope>NUCLEOTIDE SEQUENCE</scope>
</reference>
<feature type="compositionally biased region" description="Acidic residues" evidence="10">
    <location>
        <begin position="1140"/>
        <end position="1154"/>
    </location>
</feature>
<evidence type="ECO:0000256" key="5">
    <source>
        <dbReference type="ARBA" id="ARBA00023015"/>
    </source>
</evidence>
<dbReference type="GO" id="GO:0000139">
    <property type="term" value="C:Golgi membrane"/>
    <property type="evidence" value="ECO:0007669"/>
    <property type="project" value="UniProtKB-SubCell"/>
</dbReference>
<dbReference type="PROSITE" id="PS50066">
    <property type="entry name" value="MADS_BOX_2"/>
    <property type="match status" value="1"/>
</dbReference>
<accession>A0A8S2ACS8</accession>